<dbReference type="Gene3D" id="3.40.50.150">
    <property type="entry name" value="Vaccinia Virus protein VP39"/>
    <property type="match status" value="1"/>
</dbReference>
<dbReference type="OrthoDB" id="2013972at2759"/>
<sequence length="885" mass="98997">MAMLLPTAGGARRRTGLMSPQPRNNTHRDEPRVPLPFIDSTNPTRPSIDTITPKPLESGPLSAPLAHSRSKFLSMRRSTSAAAVPQIKRNAHAARLESHDVPERVSSAPPHGESLMRPSFSSTTPNSAPMKTPRRSTTVERWEPVSSEDIIDRLPSLGISDGTNTMSLEQWEGAQHDSEHAAAEEADLDQLRELSKKMQARESQFMVKNGKRHHSFPNKHVPYPRSYDREVIDHDVWCSMWSLQLSSNLAWHIFQTPPQKVLDIGCGTGSWIMNAALKWKDTRFVGLDVVPLYPELEHVDPDLASRIEWVQCNFLEGLPFADGEFDFVFIRRIARGVPEDKWDGLFEELVRVLKPGSVFQMSEEDLFFPGVQHDLSPPATQPEPSPFKSAPSSRLASPSRRPRAPTPDSIPSARGESSSSTHHLQSPGGSLLTNPSALRTAEDLLPFHSPTNPPPNVRDHSMLEFIYNEMHAARFINLQPLSILNNLIPLHFSRVRTHPPLITTFPPPPRRARAPASARQSRDHGSHEQHVSNLTGLGQACAAQLLQEHAAASPSHEMISERIRRLDLALLHPEGESPYVGVPEIIAGTRMYVRTDLGRYTAHAPASVFQPNDYQTKDDVHHPASSPSTPGGAPHHTIAALGPVEERLPIDAIQFDMRTLNLHLSVQVQEVLACAESMWDFVVEFQNTHGEEEELRIQERARRRLSRSHGEVAGALAAISRESSMRTRLLHLTRADFDMMLMNYKLDMQDCLGFNAILQDRLGWDPGFPSITDERKEFDSMCHVWEQFHNSLRAGSQHSLDQPNSCAVSFVSSHDSHDDQSECSDHHSAVNGEDYARGRKSGRHTGSQRTPSRFDGHPSTPQRPPFVAPYERLSRTIRLFTAIRP</sequence>
<feature type="region of interest" description="Disordered" evidence="1">
    <location>
        <begin position="811"/>
        <end position="868"/>
    </location>
</feature>
<organism evidence="3 4">
    <name type="scientific">Wolfiporia cocos (strain MD-104)</name>
    <name type="common">Brown rot fungus</name>
    <dbReference type="NCBI Taxonomy" id="742152"/>
    <lineage>
        <taxon>Eukaryota</taxon>
        <taxon>Fungi</taxon>
        <taxon>Dikarya</taxon>
        <taxon>Basidiomycota</taxon>
        <taxon>Agaricomycotina</taxon>
        <taxon>Agaricomycetes</taxon>
        <taxon>Polyporales</taxon>
        <taxon>Phaeolaceae</taxon>
        <taxon>Wolfiporia</taxon>
    </lineage>
</organism>
<dbReference type="STRING" id="742152.A0A2H3JQG8"/>
<name>A0A2H3JQG8_WOLCO</name>
<dbReference type="SUPFAM" id="SSF53335">
    <property type="entry name" value="S-adenosyl-L-methionine-dependent methyltransferases"/>
    <property type="match status" value="1"/>
</dbReference>
<feature type="region of interest" description="Disordered" evidence="1">
    <location>
        <begin position="501"/>
        <end position="531"/>
    </location>
</feature>
<dbReference type="Proteomes" id="UP000218811">
    <property type="component" value="Unassembled WGS sequence"/>
</dbReference>
<evidence type="ECO:0000313" key="3">
    <source>
        <dbReference type="EMBL" id="PCH39988.1"/>
    </source>
</evidence>
<feature type="region of interest" description="Disordered" evidence="1">
    <location>
        <begin position="1"/>
        <end position="64"/>
    </location>
</feature>
<protein>
    <recommendedName>
        <fullName evidence="2">Methyltransferase domain-containing protein</fullName>
    </recommendedName>
</protein>
<evidence type="ECO:0000259" key="2">
    <source>
        <dbReference type="Pfam" id="PF13649"/>
    </source>
</evidence>
<gene>
    <name evidence="3" type="ORF">WOLCODRAFT_162007</name>
</gene>
<feature type="compositionally biased region" description="Polar residues" evidence="1">
    <location>
        <begin position="39"/>
        <end position="50"/>
    </location>
</feature>
<feature type="compositionally biased region" description="Polar residues" evidence="1">
    <location>
        <begin position="119"/>
        <end position="129"/>
    </location>
</feature>
<feature type="region of interest" description="Disordered" evidence="1">
    <location>
        <begin position="610"/>
        <end position="637"/>
    </location>
</feature>
<dbReference type="PANTHER" id="PTHR43591">
    <property type="entry name" value="METHYLTRANSFERASE"/>
    <property type="match status" value="1"/>
</dbReference>
<proteinExistence type="predicted"/>
<feature type="compositionally biased region" description="Low complexity" evidence="1">
    <location>
        <begin position="389"/>
        <end position="399"/>
    </location>
</feature>
<dbReference type="CDD" id="cd02440">
    <property type="entry name" value="AdoMet_MTases"/>
    <property type="match status" value="1"/>
</dbReference>
<dbReference type="InterPro" id="IPR029063">
    <property type="entry name" value="SAM-dependent_MTases_sf"/>
</dbReference>
<feature type="compositionally biased region" description="Polar residues" evidence="1">
    <location>
        <begin position="415"/>
        <end position="435"/>
    </location>
</feature>
<dbReference type="Pfam" id="PF13649">
    <property type="entry name" value="Methyltransf_25"/>
    <property type="match status" value="1"/>
</dbReference>
<evidence type="ECO:0000256" key="1">
    <source>
        <dbReference type="SAM" id="MobiDB-lite"/>
    </source>
</evidence>
<keyword evidence="4" id="KW-1185">Reference proteome</keyword>
<evidence type="ECO:0000313" key="4">
    <source>
        <dbReference type="Proteomes" id="UP000218811"/>
    </source>
</evidence>
<feature type="region of interest" description="Disordered" evidence="1">
    <location>
        <begin position="370"/>
        <end position="435"/>
    </location>
</feature>
<feature type="domain" description="Methyltransferase" evidence="2">
    <location>
        <begin position="261"/>
        <end position="356"/>
    </location>
</feature>
<feature type="region of interest" description="Disordered" evidence="1">
    <location>
        <begin position="94"/>
        <end position="144"/>
    </location>
</feature>
<feature type="compositionally biased region" description="Low complexity" evidence="1">
    <location>
        <begin position="623"/>
        <end position="636"/>
    </location>
</feature>
<reference evidence="3 4" key="1">
    <citation type="journal article" date="2012" name="Science">
        <title>The Paleozoic origin of enzymatic lignin decomposition reconstructed from 31 fungal genomes.</title>
        <authorList>
            <person name="Floudas D."/>
            <person name="Binder M."/>
            <person name="Riley R."/>
            <person name="Barry K."/>
            <person name="Blanchette R.A."/>
            <person name="Henrissat B."/>
            <person name="Martinez A.T."/>
            <person name="Otillar R."/>
            <person name="Spatafora J.W."/>
            <person name="Yadav J.S."/>
            <person name="Aerts A."/>
            <person name="Benoit I."/>
            <person name="Boyd A."/>
            <person name="Carlson A."/>
            <person name="Copeland A."/>
            <person name="Coutinho P.M."/>
            <person name="de Vries R.P."/>
            <person name="Ferreira P."/>
            <person name="Findley K."/>
            <person name="Foster B."/>
            <person name="Gaskell J."/>
            <person name="Glotzer D."/>
            <person name="Gorecki P."/>
            <person name="Heitman J."/>
            <person name="Hesse C."/>
            <person name="Hori C."/>
            <person name="Igarashi K."/>
            <person name="Jurgens J.A."/>
            <person name="Kallen N."/>
            <person name="Kersten P."/>
            <person name="Kohler A."/>
            <person name="Kuees U."/>
            <person name="Kumar T.K.A."/>
            <person name="Kuo A."/>
            <person name="LaButti K."/>
            <person name="Larrondo L.F."/>
            <person name="Lindquist E."/>
            <person name="Ling A."/>
            <person name="Lombard V."/>
            <person name="Lucas S."/>
            <person name="Lundell T."/>
            <person name="Martin R."/>
            <person name="McLaughlin D.J."/>
            <person name="Morgenstern I."/>
            <person name="Morin E."/>
            <person name="Murat C."/>
            <person name="Nagy L.G."/>
            <person name="Nolan M."/>
            <person name="Ohm R.A."/>
            <person name="Patyshakuliyeva A."/>
            <person name="Rokas A."/>
            <person name="Ruiz-Duenas F.J."/>
            <person name="Sabat G."/>
            <person name="Salamov A."/>
            <person name="Samejima M."/>
            <person name="Schmutz J."/>
            <person name="Slot J.C."/>
            <person name="St John F."/>
            <person name="Stenlid J."/>
            <person name="Sun H."/>
            <person name="Sun S."/>
            <person name="Syed K."/>
            <person name="Tsang A."/>
            <person name="Wiebenga A."/>
            <person name="Young D."/>
            <person name="Pisabarro A."/>
            <person name="Eastwood D.C."/>
            <person name="Martin F."/>
            <person name="Cullen D."/>
            <person name="Grigoriev I.V."/>
            <person name="Hibbett D.S."/>
        </authorList>
    </citation>
    <scope>NUCLEOTIDE SEQUENCE [LARGE SCALE GENOMIC DNA]</scope>
    <source>
        <strain evidence="3 4">MD-104</strain>
    </source>
</reference>
<feature type="compositionally biased region" description="Basic and acidic residues" evidence="1">
    <location>
        <begin position="94"/>
        <end position="103"/>
    </location>
</feature>
<feature type="compositionally biased region" description="Basic and acidic residues" evidence="1">
    <location>
        <begin position="520"/>
        <end position="530"/>
    </location>
</feature>
<dbReference type="InterPro" id="IPR041698">
    <property type="entry name" value="Methyltransf_25"/>
</dbReference>
<dbReference type="AlphaFoldDB" id="A0A2H3JQG8"/>
<feature type="compositionally biased region" description="Basic and acidic residues" evidence="1">
    <location>
        <begin position="814"/>
        <end position="828"/>
    </location>
</feature>
<accession>A0A2H3JQG8</accession>
<dbReference type="EMBL" id="KB468053">
    <property type="protein sequence ID" value="PCH39988.1"/>
    <property type="molecule type" value="Genomic_DNA"/>
</dbReference>